<name>A0A1A9WQV0_9MUSC</name>
<keyword evidence="1" id="KW-0812">Transmembrane</keyword>
<dbReference type="AlphaFoldDB" id="A0A1A9WQV0"/>
<reference evidence="2" key="2">
    <citation type="submission" date="2020-05" db="UniProtKB">
        <authorList>
            <consortium name="EnsemblMetazoa"/>
        </authorList>
    </citation>
    <scope>IDENTIFICATION</scope>
    <source>
        <strain evidence="2">IAEA</strain>
    </source>
</reference>
<evidence type="ECO:0000256" key="1">
    <source>
        <dbReference type="SAM" id="Phobius"/>
    </source>
</evidence>
<keyword evidence="1" id="KW-0472">Membrane</keyword>
<reference evidence="3" key="1">
    <citation type="submission" date="2014-03" db="EMBL/GenBank/DDBJ databases">
        <authorList>
            <person name="Aksoy S."/>
            <person name="Warren W."/>
            <person name="Wilson R.K."/>
        </authorList>
    </citation>
    <scope>NUCLEOTIDE SEQUENCE [LARGE SCALE GENOMIC DNA]</scope>
    <source>
        <strain evidence="3">IAEA</strain>
    </source>
</reference>
<evidence type="ECO:0000313" key="3">
    <source>
        <dbReference type="Proteomes" id="UP000091820"/>
    </source>
</evidence>
<organism evidence="2 3">
    <name type="scientific">Glossina brevipalpis</name>
    <dbReference type="NCBI Taxonomy" id="37001"/>
    <lineage>
        <taxon>Eukaryota</taxon>
        <taxon>Metazoa</taxon>
        <taxon>Ecdysozoa</taxon>
        <taxon>Arthropoda</taxon>
        <taxon>Hexapoda</taxon>
        <taxon>Insecta</taxon>
        <taxon>Pterygota</taxon>
        <taxon>Neoptera</taxon>
        <taxon>Endopterygota</taxon>
        <taxon>Diptera</taxon>
        <taxon>Brachycera</taxon>
        <taxon>Muscomorpha</taxon>
        <taxon>Hippoboscoidea</taxon>
        <taxon>Glossinidae</taxon>
        <taxon>Glossina</taxon>
    </lineage>
</organism>
<dbReference type="Proteomes" id="UP000091820">
    <property type="component" value="Unassembled WGS sequence"/>
</dbReference>
<feature type="transmembrane region" description="Helical" evidence="1">
    <location>
        <begin position="86"/>
        <end position="111"/>
    </location>
</feature>
<dbReference type="EnsemblMetazoa" id="GBRI028682-RA">
    <property type="protein sequence ID" value="GBRI028682-PA"/>
    <property type="gene ID" value="GBRI028682"/>
</dbReference>
<keyword evidence="1" id="KW-1133">Transmembrane helix</keyword>
<proteinExistence type="predicted"/>
<protein>
    <submittedName>
        <fullName evidence="2">Uncharacterized protein</fullName>
    </submittedName>
</protein>
<dbReference type="VEuPathDB" id="VectorBase:GBRI028682"/>
<accession>A0A1A9WQV0</accession>
<sequence>MEAYEEIMKQVTRGATKISNYSRTSITDKNCVVALDLITLNSLFISVVTDQQTLLAKQIKVNTNGKEIFIFCTIVRYRRIKSFSTANLFTVGTLFYTYAYVPIVIGGLVLFDFRELSRYLKSLIEPTSCSISINKWSNKEDGGKDEYEVHYLHIHTVHRTIFRMIKERQEEEAKSQTRDLVKPATNIMILFYYKIKEIPLVLIISLINEINKNRYLDAILWLLFISDQFSSLPENEMHLKNIAYFGNTEKPAKAEKFSYLKCDPNIYKKSYPLLLQIPMYRFQQKC</sequence>
<evidence type="ECO:0000313" key="2">
    <source>
        <dbReference type="EnsemblMetazoa" id="GBRI028682-PA"/>
    </source>
</evidence>
<keyword evidence="3" id="KW-1185">Reference proteome</keyword>